<evidence type="ECO:0000313" key="3">
    <source>
        <dbReference type="Proteomes" id="UP001222325"/>
    </source>
</evidence>
<sequence>MSKKPPDNAPTADMGPPDSPDSSESNDSATDLTFDQAYEIFEDSLALLLSTETGFPIPEDQIDDLFWTSQLFPGFNETNLQRRACEETKGFLNILKACLIDPKYSVLTAGSFIKYKSKFKFTFSSGFSYAKVDILNGAIDFSAGVGVVMDLNFNGTVGKQKLPNIPLSPLTIPGIIVVGPYILIQAELSYKVALTGKVLARASVGWSNINAEVDMVGRESSIGDWVKASTAPLVSVEITGTGSITPAVTKYDLAAGVEVKASLSLTLSAAITAGTGKPVEFQNDCIGINAELKANLEVYEPLRFQSPKGVKLNLWLDTRL</sequence>
<accession>A0AAD6TLY3</accession>
<dbReference type="EMBL" id="JARJCN010000222">
    <property type="protein sequence ID" value="KAJ7062452.1"/>
    <property type="molecule type" value="Genomic_DNA"/>
</dbReference>
<evidence type="ECO:0000256" key="1">
    <source>
        <dbReference type="SAM" id="MobiDB-lite"/>
    </source>
</evidence>
<dbReference type="AlphaFoldDB" id="A0AAD6TLY3"/>
<reference evidence="2" key="1">
    <citation type="submission" date="2023-03" db="EMBL/GenBank/DDBJ databases">
        <title>Massive genome expansion in bonnet fungi (Mycena s.s.) driven by repeated elements and novel gene families across ecological guilds.</title>
        <authorList>
            <consortium name="Lawrence Berkeley National Laboratory"/>
            <person name="Harder C.B."/>
            <person name="Miyauchi S."/>
            <person name="Viragh M."/>
            <person name="Kuo A."/>
            <person name="Thoen E."/>
            <person name="Andreopoulos B."/>
            <person name="Lu D."/>
            <person name="Skrede I."/>
            <person name="Drula E."/>
            <person name="Henrissat B."/>
            <person name="Morin E."/>
            <person name="Kohler A."/>
            <person name="Barry K."/>
            <person name="LaButti K."/>
            <person name="Morin E."/>
            <person name="Salamov A."/>
            <person name="Lipzen A."/>
            <person name="Mereny Z."/>
            <person name="Hegedus B."/>
            <person name="Baldrian P."/>
            <person name="Stursova M."/>
            <person name="Weitz H."/>
            <person name="Taylor A."/>
            <person name="Grigoriev I.V."/>
            <person name="Nagy L.G."/>
            <person name="Martin F."/>
            <person name="Kauserud H."/>
        </authorList>
    </citation>
    <scope>NUCLEOTIDE SEQUENCE</scope>
    <source>
        <strain evidence="2">CBHHK173m</strain>
    </source>
</reference>
<keyword evidence="3" id="KW-1185">Reference proteome</keyword>
<dbReference type="Proteomes" id="UP001222325">
    <property type="component" value="Unassembled WGS sequence"/>
</dbReference>
<comment type="caution">
    <text evidence="2">The sequence shown here is derived from an EMBL/GenBank/DDBJ whole genome shotgun (WGS) entry which is preliminary data.</text>
</comment>
<organism evidence="2 3">
    <name type="scientific">Mycena belliarum</name>
    <dbReference type="NCBI Taxonomy" id="1033014"/>
    <lineage>
        <taxon>Eukaryota</taxon>
        <taxon>Fungi</taxon>
        <taxon>Dikarya</taxon>
        <taxon>Basidiomycota</taxon>
        <taxon>Agaricomycotina</taxon>
        <taxon>Agaricomycetes</taxon>
        <taxon>Agaricomycetidae</taxon>
        <taxon>Agaricales</taxon>
        <taxon>Marasmiineae</taxon>
        <taxon>Mycenaceae</taxon>
        <taxon>Mycena</taxon>
    </lineage>
</organism>
<gene>
    <name evidence="2" type="ORF">B0H15DRAFT_807876</name>
</gene>
<evidence type="ECO:0000313" key="2">
    <source>
        <dbReference type="EMBL" id="KAJ7062452.1"/>
    </source>
</evidence>
<proteinExistence type="predicted"/>
<feature type="region of interest" description="Disordered" evidence="1">
    <location>
        <begin position="1"/>
        <end position="29"/>
    </location>
</feature>
<name>A0AAD6TLY3_9AGAR</name>
<protein>
    <submittedName>
        <fullName evidence="2">Uncharacterized protein</fullName>
    </submittedName>
</protein>